<reference evidence="1" key="1">
    <citation type="submission" date="2021-02" db="EMBL/GenBank/DDBJ databases">
        <title>Infant gut strain persistence is associated with maternal origin, phylogeny, and functional potential including surface adhesion and iron acquisition.</title>
        <authorList>
            <person name="Lou Y.C."/>
        </authorList>
    </citation>
    <scope>NUCLEOTIDE SEQUENCE</scope>
    <source>
        <strain evidence="1">L3_106_000M1_dasL3_106_000M1_concoct_15</strain>
    </source>
</reference>
<organism evidence="1 2">
    <name type="scientific">Acidaminococcus intestini</name>
    <dbReference type="NCBI Taxonomy" id="187327"/>
    <lineage>
        <taxon>Bacteria</taxon>
        <taxon>Bacillati</taxon>
        <taxon>Bacillota</taxon>
        <taxon>Negativicutes</taxon>
        <taxon>Acidaminococcales</taxon>
        <taxon>Acidaminococcaceae</taxon>
        <taxon>Acidaminococcus</taxon>
    </lineage>
</organism>
<evidence type="ECO:0000313" key="1">
    <source>
        <dbReference type="EMBL" id="MBS5519560.1"/>
    </source>
</evidence>
<dbReference type="AlphaFoldDB" id="A0A943I159"/>
<comment type="caution">
    <text evidence="1">The sequence shown here is derived from an EMBL/GenBank/DDBJ whole genome shotgun (WGS) entry which is preliminary data.</text>
</comment>
<evidence type="ECO:0000313" key="2">
    <source>
        <dbReference type="Proteomes" id="UP000754226"/>
    </source>
</evidence>
<name>A0A943I159_9FIRM</name>
<proteinExistence type="predicted"/>
<dbReference type="Proteomes" id="UP000754226">
    <property type="component" value="Unassembled WGS sequence"/>
</dbReference>
<gene>
    <name evidence="1" type="ORF">KHX13_04395</name>
</gene>
<dbReference type="EMBL" id="JAGZCZ010000005">
    <property type="protein sequence ID" value="MBS5519560.1"/>
    <property type="molecule type" value="Genomic_DNA"/>
</dbReference>
<sequence length="118" mass="13165">MSTVTFDTIRAKVEELRTLPSSCPELKAVCTEWLKAVGTDCQQEMNAKLLKEAEEDINTLDDVIPFFESDAGRKAFGEETAAQLAKNAHELKAEGKKYCFCPSCTICLFILENKEVLL</sequence>
<protein>
    <submittedName>
        <fullName evidence="1">Uncharacterized protein</fullName>
    </submittedName>
</protein>
<accession>A0A943I159</accession>